<proteinExistence type="inferred from homology"/>
<dbReference type="Gene3D" id="3.90.230.10">
    <property type="entry name" value="Creatinase/methionine aminopeptidase superfamily"/>
    <property type="match status" value="1"/>
</dbReference>
<keyword evidence="7" id="KW-0464">Manganese</keyword>
<comment type="catalytic activity">
    <reaction evidence="1">
        <text>Release of any N-terminal amino acid, including proline, that is linked to proline, even from a dipeptide or tripeptide.</text>
        <dbReference type="EC" id="3.4.11.9"/>
    </reaction>
</comment>
<dbReference type="Pfam" id="PF05195">
    <property type="entry name" value="AMP_N"/>
    <property type="match status" value="1"/>
</dbReference>
<dbReference type="InterPro" id="IPR000994">
    <property type="entry name" value="Pept_M24"/>
</dbReference>
<dbReference type="SMART" id="SM01011">
    <property type="entry name" value="AMP_N"/>
    <property type="match status" value="1"/>
</dbReference>
<evidence type="ECO:0000313" key="10">
    <source>
        <dbReference type="Proteomes" id="UP000294257"/>
    </source>
</evidence>
<sequence length="466" mass="50497">MARPARRDPYKLTEAPGFREYIKGNWGDADRGVQLTDGAASAAADHRRRLVEALPGRRIAVASGWAPVRSNDTDYGFRPDSDFSWLTGSSAEGAVLVLGPDGDAELFMREPAGPDEVDFFASARDGELWVGPVPGLREWSAALGLTCRPIEDLASALRGRDPEIIATSGVDPVLDALAGGPDVELRQTLGELRRIKDDWEIGQLRSAVDATILGFADVAGELPAAIKGGGERWLEGTFDRRARAEGNGVGYASIVGAGEHAPVLHWVRNDGRVPEDALLLLDAGVEMNTLYTADITRTMPTTGAYTEAQRQVYDLVLTAHRAALDAVRPGAEYRAFHKAAMPVLAQGLHDWGLLPVSVDEALELHNQHHRRYICCGVGHFVGLDVHDCARASAEMYHEGTLEAGMVLAVEPGLYFHPNDLTVPPELRGIGIRIEDNVLVTGGGNEVLSTELPIEPDELERWVQSRF</sequence>
<comment type="caution">
    <text evidence="9">The sequence shown here is derived from an EMBL/GenBank/DDBJ whole genome shotgun (WGS) entry which is preliminary data.</text>
</comment>
<dbReference type="Pfam" id="PF00557">
    <property type="entry name" value="Peptidase_M24"/>
    <property type="match status" value="1"/>
</dbReference>
<dbReference type="SUPFAM" id="SSF55920">
    <property type="entry name" value="Creatinase/aminopeptidase"/>
    <property type="match status" value="1"/>
</dbReference>
<evidence type="ECO:0000256" key="3">
    <source>
        <dbReference type="ARBA" id="ARBA00008766"/>
    </source>
</evidence>
<keyword evidence="10" id="KW-1185">Reference proteome</keyword>
<dbReference type="RefSeq" id="WP_130343025.1">
    <property type="nucleotide sequence ID" value="NZ_SGWQ01000002.1"/>
</dbReference>
<gene>
    <name evidence="9" type="ORF">EV193_102111</name>
</gene>
<feature type="domain" description="Aminopeptidase P N-terminal" evidence="8">
    <location>
        <begin position="41"/>
        <end position="175"/>
    </location>
</feature>
<keyword evidence="6" id="KW-0378">Hydrolase</keyword>
<keyword evidence="5" id="KW-0479">Metal-binding</keyword>
<dbReference type="GO" id="GO:0005829">
    <property type="term" value="C:cytosol"/>
    <property type="evidence" value="ECO:0007669"/>
    <property type="project" value="TreeGrafter"/>
</dbReference>
<dbReference type="AlphaFoldDB" id="A0A4Q7L1T9"/>
<comment type="cofactor">
    <cofactor evidence="2">
        <name>Mn(2+)</name>
        <dbReference type="ChEBI" id="CHEBI:29035"/>
    </cofactor>
</comment>
<evidence type="ECO:0000256" key="1">
    <source>
        <dbReference type="ARBA" id="ARBA00001424"/>
    </source>
</evidence>
<dbReference type="EMBL" id="SGWQ01000002">
    <property type="protein sequence ID" value="RZS43135.1"/>
    <property type="molecule type" value="Genomic_DNA"/>
</dbReference>
<accession>A0A4Q7L1T9</accession>
<organism evidence="9 10">
    <name type="scientific">Herbihabitans rhizosphaerae</name>
    <dbReference type="NCBI Taxonomy" id="1872711"/>
    <lineage>
        <taxon>Bacteria</taxon>
        <taxon>Bacillati</taxon>
        <taxon>Actinomycetota</taxon>
        <taxon>Actinomycetes</taxon>
        <taxon>Pseudonocardiales</taxon>
        <taxon>Pseudonocardiaceae</taxon>
        <taxon>Herbihabitans</taxon>
    </lineage>
</organism>
<evidence type="ECO:0000256" key="2">
    <source>
        <dbReference type="ARBA" id="ARBA00001936"/>
    </source>
</evidence>
<evidence type="ECO:0000259" key="8">
    <source>
        <dbReference type="SMART" id="SM01011"/>
    </source>
</evidence>
<dbReference type="OrthoDB" id="9806388at2"/>
<dbReference type="InterPro" id="IPR052433">
    <property type="entry name" value="X-Pro_dipept-like"/>
</dbReference>
<dbReference type="InterPro" id="IPR029149">
    <property type="entry name" value="Creatin/AminoP/Spt16_N"/>
</dbReference>
<dbReference type="CDD" id="cd01087">
    <property type="entry name" value="Prolidase"/>
    <property type="match status" value="1"/>
</dbReference>
<comment type="similarity">
    <text evidence="3">Belongs to the peptidase M24B family.</text>
</comment>
<dbReference type="Gene3D" id="3.40.350.10">
    <property type="entry name" value="Creatinase/prolidase N-terminal domain"/>
    <property type="match status" value="1"/>
</dbReference>
<dbReference type="InterPro" id="IPR036005">
    <property type="entry name" value="Creatinase/aminopeptidase-like"/>
</dbReference>
<dbReference type="PANTHER" id="PTHR43226">
    <property type="entry name" value="XAA-PRO AMINOPEPTIDASE 3"/>
    <property type="match status" value="1"/>
</dbReference>
<evidence type="ECO:0000256" key="7">
    <source>
        <dbReference type="ARBA" id="ARBA00023211"/>
    </source>
</evidence>
<keyword evidence="9" id="KW-0031">Aminopeptidase</keyword>
<protein>
    <recommendedName>
        <fullName evidence="4">Xaa-Pro aminopeptidase</fullName>
        <ecNumber evidence="4">3.4.11.9</ecNumber>
    </recommendedName>
</protein>
<dbReference type="GO" id="GO:0006508">
    <property type="term" value="P:proteolysis"/>
    <property type="evidence" value="ECO:0007669"/>
    <property type="project" value="TreeGrafter"/>
</dbReference>
<dbReference type="GO" id="GO:0070006">
    <property type="term" value="F:metalloaminopeptidase activity"/>
    <property type="evidence" value="ECO:0007669"/>
    <property type="project" value="InterPro"/>
</dbReference>
<evidence type="ECO:0000256" key="6">
    <source>
        <dbReference type="ARBA" id="ARBA00022801"/>
    </source>
</evidence>
<dbReference type="InterPro" id="IPR007865">
    <property type="entry name" value="Aminopep_P_N"/>
</dbReference>
<name>A0A4Q7L1T9_9PSEU</name>
<dbReference type="SUPFAM" id="SSF53092">
    <property type="entry name" value="Creatinase/prolidase N-terminal domain"/>
    <property type="match status" value="1"/>
</dbReference>
<evidence type="ECO:0000256" key="4">
    <source>
        <dbReference type="ARBA" id="ARBA00012574"/>
    </source>
</evidence>
<keyword evidence="9" id="KW-0645">Protease</keyword>
<evidence type="ECO:0000256" key="5">
    <source>
        <dbReference type="ARBA" id="ARBA00022723"/>
    </source>
</evidence>
<dbReference type="EC" id="3.4.11.9" evidence="4"/>
<evidence type="ECO:0000313" key="9">
    <source>
        <dbReference type="EMBL" id="RZS43135.1"/>
    </source>
</evidence>
<dbReference type="GO" id="GO:0030145">
    <property type="term" value="F:manganese ion binding"/>
    <property type="evidence" value="ECO:0007669"/>
    <property type="project" value="InterPro"/>
</dbReference>
<dbReference type="PANTHER" id="PTHR43226:SF4">
    <property type="entry name" value="XAA-PRO AMINOPEPTIDASE 3"/>
    <property type="match status" value="1"/>
</dbReference>
<reference evidence="9 10" key="1">
    <citation type="submission" date="2019-02" db="EMBL/GenBank/DDBJ databases">
        <title>Genomic Encyclopedia of Type Strains, Phase IV (KMG-IV): sequencing the most valuable type-strain genomes for metagenomic binning, comparative biology and taxonomic classification.</title>
        <authorList>
            <person name="Goeker M."/>
        </authorList>
    </citation>
    <scope>NUCLEOTIDE SEQUENCE [LARGE SCALE GENOMIC DNA]</scope>
    <source>
        <strain evidence="9 10">DSM 101727</strain>
    </source>
</reference>
<dbReference type="Proteomes" id="UP000294257">
    <property type="component" value="Unassembled WGS sequence"/>
</dbReference>